<evidence type="ECO:0000313" key="11">
    <source>
        <dbReference type="Ensembl" id="ENSPNYP00000021277.1"/>
    </source>
</evidence>
<dbReference type="InterPro" id="IPR007110">
    <property type="entry name" value="Ig-like_dom"/>
</dbReference>
<comment type="subcellular location">
    <subcellularLocation>
        <location evidence="1">Cell membrane</location>
    </subcellularLocation>
</comment>
<evidence type="ECO:0000256" key="7">
    <source>
        <dbReference type="ARBA" id="ARBA00023180"/>
    </source>
</evidence>
<dbReference type="GO" id="GO:0005886">
    <property type="term" value="C:plasma membrane"/>
    <property type="evidence" value="ECO:0007669"/>
    <property type="project" value="UniProtKB-SubCell"/>
</dbReference>
<dbReference type="SUPFAM" id="SSF48726">
    <property type="entry name" value="Immunoglobulin"/>
    <property type="match status" value="2"/>
</dbReference>
<feature type="transmembrane region" description="Helical" evidence="8">
    <location>
        <begin position="263"/>
        <end position="287"/>
    </location>
</feature>
<dbReference type="AlphaFoldDB" id="A0A3B4GE61"/>
<evidence type="ECO:0000256" key="6">
    <source>
        <dbReference type="ARBA" id="ARBA00023157"/>
    </source>
</evidence>
<dbReference type="STRING" id="303518.ENSPNYP00000021277"/>
<name>A0A3B4GE61_9CICH</name>
<dbReference type="Gene3D" id="2.60.40.10">
    <property type="entry name" value="Immunoglobulins"/>
    <property type="match status" value="2"/>
</dbReference>
<feature type="signal peptide" evidence="9">
    <location>
        <begin position="1"/>
        <end position="19"/>
    </location>
</feature>
<sequence length="356" mass="39634">MMPLKFALCLTCLALGSVGKLSLLNTLSSNVRQESGFISANVGDNVTLRCFYEGDVAAMFYWYKQTLGQKPKLISSFYKHDKNGTFSEDFKNNPRFSLDSKNGKNHLTISNLQMSDSATYYCISCYAYKFEFAEGATIHVKGSDLNLQTSVHQLSSATVQLGASLTLNCPVHTGTCDEEHSVYWFKSSEKSHPGLIYTHEGRNNRCERKANTQTNTCVYNLPIKSLNLSDNGMYYCAVASCGHILFGNGTKLGSEDEVTFPDFLVHVLSGVLAFTTTLSLLMGFLVCKMNKGNQSLTLAVSPNMVRYSAQKTVARGYQDADNLHYAAVQTQKSNRQRRQMNDTMNHCVYSSVRQQI</sequence>
<dbReference type="PANTHER" id="PTHR19433">
    <property type="entry name" value="T-CELL RECEPTOR ALPHA CHAIN V REGION-RELATED"/>
    <property type="match status" value="1"/>
</dbReference>
<protein>
    <recommendedName>
        <fullName evidence="10">Ig-like domain-containing protein</fullName>
    </recommendedName>
</protein>
<dbReference type="InterPro" id="IPR013783">
    <property type="entry name" value="Ig-like_fold"/>
</dbReference>
<evidence type="ECO:0000259" key="10">
    <source>
        <dbReference type="PROSITE" id="PS50835"/>
    </source>
</evidence>
<evidence type="ECO:0000256" key="1">
    <source>
        <dbReference type="ARBA" id="ARBA00004236"/>
    </source>
</evidence>
<keyword evidence="8" id="KW-0812">Transmembrane</keyword>
<dbReference type="SMART" id="SM00408">
    <property type="entry name" value="IGc2"/>
    <property type="match status" value="2"/>
</dbReference>
<dbReference type="Ensembl" id="ENSPNYT00000021789.1">
    <property type="protein sequence ID" value="ENSPNYP00000021277.1"/>
    <property type="gene ID" value="ENSPNYG00000016057.1"/>
</dbReference>
<feature type="domain" description="Ig-like" evidence="10">
    <location>
        <begin position="149"/>
        <end position="259"/>
    </location>
</feature>
<dbReference type="GO" id="GO:0002376">
    <property type="term" value="P:immune system process"/>
    <property type="evidence" value="ECO:0007669"/>
    <property type="project" value="UniProtKB-KW"/>
</dbReference>
<dbReference type="PANTHER" id="PTHR19433:SF127">
    <property type="entry name" value="NITR9"/>
    <property type="match status" value="1"/>
</dbReference>
<dbReference type="InterPro" id="IPR052051">
    <property type="entry name" value="TCR_complex_component"/>
</dbReference>
<feature type="chain" id="PRO_5017184085" description="Ig-like domain-containing protein" evidence="9">
    <location>
        <begin position="20"/>
        <end position="356"/>
    </location>
</feature>
<dbReference type="InterPro" id="IPR013106">
    <property type="entry name" value="Ig_V-set"/>
</dbReference>
<evidence type="ECO:0000256" key="8">
    <source>
        <dbReference type="SAM" id="Phobius"/>
    </source>
</evidence>
<keyword evidence="2" id="KW-1003">Cell membrane</keyword>
<evidence type="ECO:0000256" key="5">
    <source>
        <dbReference type="ARBA" id="ARBA00023136"/>
    </source>
</evidence>
<evidence type="ECO:0000256" key="2">
    <source>
        <dbReference type="ARBA" id="ARBA00022475"/>
    </source>
</evidence>
<dbReference type="InterPro" id="IPR003598">
    <property type="entry name" value="Ig_sub2"/>
</dbReference>
<keyword evidence="6" id="KW-1015">Disulfide bond</keyword>
<dbReference type="SMART" id="SM00406">
    <property type="entry name" value="IGv"/>
    <property type="match status" value="2"/>
</dbReference>
<dbReference type="PROSITE" id="PS50835">
    <property type="entry name" value="IG_LIKE"/>
    <property type="match status" value="2"/>
</dbReference>
<organism evidence="11">
    <name type="scientific">Pundamilia nyererei</name>
    <dbReference type="NCBI Taxonomy" id="303518"/>
    <lineage>
        <taxon>Eukaryota</taxon>
        <taxon>Metazoa</taxon>
        <taxon>Chordata</taxon>
        <taxon>Craniata</taxon>
        <taxon>Vertebrata</taxon>
        <taxon>Euteleostomi</taxon>
        <taxon>Actinopterygii</taxon>
        <taxon>Neopterygii</taxon>
        <taxon>Teleostei</taxon>
        <taxon>Neoteleostei</taxon>
        <taxon>Acanthomorphata</taxon>
        <taxon>Ovalentaria</taxon>
        <taxon>Cichlomorphae</taxon>
        <taxon>Cichliformes</taxon>
        <taxon>Cichlidae</taxon>
        <taxon>African cichlids</taxon>
        <taxon>Pseudocrenilabrinae</taxon>
        <taxon>Haplochromini</taxon>
        <taxon>Pundamilia</taxon>
    </lineage>
</organism>
<evidence type="ECO:0000256" key="4">
    <source>
        <dbReference type="ARBA" id="ARBA00022859"/>
    </source>
</evidence>
<reference evidence="11" key="1">
    <citation type="submission" date="2023-09" db="UniProtKB">
        <authorList>
            <consortium name="Ensembl"/>
        </authorList>
    </citation>
    <scope>IDENTIFICATION</scope>
</reference>
<dbReference type="InterPro" id="IPR003599">
    <property type="entry name" value="Ig_sub"/>
</dbReference>
<accession>A0A3B4GE61</accession>
<dbReference type="Pfam" id="PF07686">
    <property type="entry name" value="V-set"/>
    <property type="match status" value="2"/>
</dbReference>
<keyword evidence="7" id="KW-0325">Glycoprotein</keyword>
<keyword evidence="3 9" id="KW-0732">Signal</keyword>
<keyword evidence="8" id="KW-1133">Transmembrane helix</keyword>
<keyword evidence="5 8" id="KW-0472">Membrane</keyword>
<keyword evidence="4" id="KW-0391">Immunity</keyword>
<dbReference type="GeneTree" id="ENSGT00950000182968"/>
<evidence type="ECO:0000256" key="3">
    <source>
        <dbReference type="ARBA" id="ARBA00022729"/>
    </source>
</evidence>
<dbReference type="GO" id="GO:0009617">
    <property type="term" value="P:response to bacterium"/>
    <property type="evidence" value="ECO:0007669"/>
    <property type="project" value="TreeGrafter"/>
</dbReference>
<evidence type="ECO:0000256" key="9">
    <source>
        <dbReference type="SAM" id="SignalP"/>
    </source>
</evidence>
<feature type="domain" description="Ig-like" evidence="10">
    <location>
        <begin position="43"/>
        <end position="122"/>
    </location>
</feature>
<proteinExistence type="predicted"/>
<dbReference type="SMART" id="SM00409">
    <property type="entry name" value="IG"/>
    <property type="match status" value="2"/>
</dbReference>
<dbReference type="InterPro" id="IPR036179">
    <property type="entry name" value="Ig-like_dom_sf"/>
</dbReference>